<reference evidence="1 2" key="1">
    <citation type="submission" date="2012-08" db="EMBL/GenBank/DDBJ databases">
        <title>Whole genome shotgun sequence of Gordonia rubripertincta NBRC 101908.</title>
        <authorList>
            <person name="Takarada H."/>
            <person name="Hosoyama A."/>
            <person name="Tsuchikane K."/>
            <person name="Katsumata H."/>
            <person name="Baba S."/>
            <person name="Ohji S."/>
            <person name="Yamazaki S."/>
            <person name="Fujita N."/>
        </authorList>
    </citation>
    <scope>NUCLEOTIDE SEQUENCE [LARGE SCALE GENOMIC DNA]</scope>
    <source>
        <strain evidence="1 2">NBRC 101908</strain>
    </source>
</reference>
<dbReference type="Proteomes" id="UP000010744">
    <property type="component" value="Unassembled WGS sequence"/>
</dbReference>
<keyword evidence="2" id="KW-1185">Reference proteome</keyword>
<gene>
    <name evidence="1" type="ORF">GORBP_036_00180</name>
</gene>
<dbReference type="EMBL" id="BAHB01000036">
    <property type="protein sequence ID" value="GAB84237.1"/>
    <property type="molecule type" value="Genomic_DNA"/>
</dbReference>
<organism evidence="1 2">
    <name type="scientific">Gordonia rubripertincta NBRC 101908</name>
    <dbReference type="NCBI Taxonomy" id="1077975"/>
    <lineage>
        <taxon>Bacteria</taxon>
        <taxon>Bacillati</taxon>
        <taxon>Actinomycetota</taxon>
        <taxon>Actinomycetes</taxon>
        <taxon>Mycobacteriales</taxon>
        <taxon>Gordoniaceae</taxon>
        <taxon>Gordonia</taxon>
    </lineage>
</organism>
<accession>A0ABQ0HPR7</accession>
<protein>
    <submittedName>
        <fullName evidence="1">Uncharacterized protein</fullName>
    </submittedName>
</protein>
<sequence>MHNDRIIDLADSLLRNQGIRAHANTEVGSVSDASNIGRPADAARRAIANPTVARGAVSNEKNMIQTTAPKSYSLGT</sequence>
<evidence type="ECO:0000313" key="2">
    <source>
        <dbReference type="Proteomes" id="UP000010744"/>
    </source>
</evidence>
<name>A0ABQ0HPR7_GORRU</name>
<comment type="caution">
    <text evidence="1">The sequence shown here is derived from an EMBL/GenBank/DDBJ whole genome shotgun (WGS) entry which is preliminary data.</text>
</comment>
<evidence type="ECO:0000313" key="1">
    <source>
        <dbReference type="EMBL" id="GAB84237.1"/>
    </source>
</evidence>
<proteinExistence type="predicted"/>